<feature type="compositionally biased region" description="Polar residues" evidence="1">
    <location>
        <begin position="65"/>
        <end position="83"/>
    </location>
</feature>
<dbReference type="AlphaFoldDB" id="A0A0L0SPZ5"/>
<organism evidence="2 3">
    <name type="scientific">Allomyces macrogynus (strain ATCC 38327)</name>
    <name type="common">Allomyces javanicus var. macrogynus</name>
    <dbReference type="NCBI Taxonomy" id="578462"/>
    <lineage>
        <taxon>Eukaryota</taxon>
        <taxon>Fungi</taxon>
        <taxon>Fungi incertae sedis</taxon>
        <taxon>Blastocladiomycota</taxon>
        <taxon>Blastocladiomycetes</taxon>
        <taxon>Blastocladiales</taxon>
        <taxon>Blastocladiaceae</taxon>
        <taxon>Allomyces</taxon>
    </lineage>
</organism>
<reference evidence="2 3" key="1">
    <citation type="submission" date="2009-11" db="EMBL/GenBank/DDBJ databases">
        <title>Annotation of Allomyces macrogynus ATCC 38327.</title>
        <authorList>
            <consortium name="The Broad Institute Genome Sequencing Platform"/>
            <person name="Russ C."/>
            <person name="Cuomo C."/>
            <person name="Burger G."/>
            <person name="Gray M.W."/>
            <person name="Holland P.W.H."/>
            <person name="King N."/>
            <person name="Lang F.B.F."/>
            <person name="Roger A.J."/>
            <person name="Ruiz-Trillo I."/>
            <person name="Young S.K."/>
            <person name="Zeng Q."/>
            <person name="Gargeya S."/>
            <person name="Fitzgerald M."/>
            <person name="Haas B."/>
            <person name="Abouelleil A."/>
            <person name="Alvarado L."/>
            <person name="Arachchi H.M."/>
            <person name="Berlin A."/>
            <person name="Chapman S.B."/>
            <person name="Gearin G."/>
            <person name="Goldberg J."/>
            <person name="Griggs A."/>
            <person name="Gujja S."/>
            <person name="Hansen M."/>
            <person name="Heiman D."/>
            <person name="Howarth C."/>
            <person name="Larimer J."/>
            <person name="Lui A."/>
            <person name="MacDonald P.J.P."/>
            <person name="McCowen C."/>
            <person name="Montmayeur A."/>
            <person name="Murphy C."/>
            <person name="Neiman D."/>
            <person name="Pearson M."/>
            <person name="Priest M."/>
            <person name="Roberts A."/>
            <person name="Saif S."/>
            <person name="Shea T."/>
            <person name="Sisk P."/>
            <person name="Stolte C."/>
            <person name="Sykes S."/>
            <person name="Wortman J."/>
            <person name="Nusbaum C."/>
            <person name="Birren B."/>
        </authorList>
    </citation>
    <scope>NUCLEOTIDE SEQUENCE [LARGE SCALE GENOMIC DNA]</scope>
    <source>
        <strain evidence="2 3">ATCC 38327</strain>
    </source>
</reference>
<name>A0A0L0SPZ5_ALLM3</name>
<dbReference type="Proteomes" id="UP000054350">
    <property type="component" value="Unassembled WGS sequence"/>
</dbReference>
<protein>
    <submittedName>
        <fullName evidence="2">Uncharacterized protein</fullName>
    </submittedName>
</protein>
<accession>A0A0L0SPZ5</accession>
<evidence type="ECO:0000313" key="2">
    <source>
        <dbReference type="EMBL" id="KNE64613.1"/>
    </source>
</evidence>
<sequence length="156" mass="16239">MGQLQVPAGMQPISPPQTTTVDARIMAESRQPQQQQPQPHLTAPLTTTAVPGLAAYPHFGPPHTHASQHPTPRTDAGFTTSNAAPLASKPGTGMPVKDSAHASVEDLCALAELQKELAAVTTGSGAPPSRAAVHELLQSVHQLLQNQAQQTSADLT</sequence>
<gene>
    <name evidence="2" type="ORF">AMAG_09968</name>
</gene>
<reference evidence="3" key="2">
    <citation type="submission" date="2009-11" db="EMBL/GenBank/DDBJ databases">
        <title>The Genome Sequence of Allomyces macrogynus strain ATCC 38327.</title>
        <authorList>
            <consortium name="The Broad Institute Genome Sequencing Platform"/>
            <person name="Russ C."/>
            <person name="Cuomo C."/>
            <person name="Shea T."/>
            <person name="Young S.K."/>
            <person name="Zeng Q."/>
            <person name="Koehrsen M."/>
            <person name="Haas B."/>
            <person name="Borodovsky M."/>
            <person name="Guigo R."/>
            <person name="Alvarado L."/>
            <person name="Berlin A."/>
            <person name="Borenstein D."/>
            <person name="Chen Z."/>
            <person name="Engels R."/>
            <person name="Freedman E."/>
            <person name="Gellesch M."/>
            <person name="Goldberg J."/>
            <person name="Griggs A."/>
            <person name="Gujja S."/>
            <person name="Heiman D."/>
            <person name="Hepburn T."/>
            <person name="Howarth C."/>
            <person name="Jen D."/>
            <person name="Larson L."/>
            <person name="Lewis B."/>
            <person name="Mehta T."/>
            <person name="Park D."/>
            <person name="Pearson M."/>
            <person name="Roberts A."/>
            <person name="Saif S."/>
            <person name="Shenoy N."/>
            <person name="Sisk P."/>
            <person name="Stolte C."/>
            <person name="Sykes S."/>
            <person name="Walk T."/>
            <person name="White J."/>
            <person name="Yandava C."/>
            <person name="Burger G."/>
            <person name="Gray M.W."/>
            <person name="Holland P.W.H."/>
            <person name="King N."/>
            <person name="Lang F.B.F."/>
            <person name="Roger A.J."/>
            <person name="Ruiz-Trillo I."/>
            <person name="Lander E."/>
            <person name="Nusbaum C."/>
        </authorList>
    </citation>
    <scope>NUCLEOTIDE SEQUENCE [LARGE SCALE GENOMIC DNA]</scope>
    <source>
        <strain evidence="3">ATCC 38327</strain>
    </source>
</reference>
<evidence type="ECO:0000313" key="3">
    <source>
        <dbReference type="Proteomes" id="UP000054350"/>
    </source>
</evidence>
<keyword evidence="3" id="KW-1185">Reference proteome</keyword>
<dbReference type="VEuPathDB" id="FungiDB:AMAG_09968"/>
<proteinExistence type="predicted"/>
<dbReference type="EMBL" id="GG745345">
    <property type="protein sequence ID" value="KNE64613.1"/>
    <property type="molecule type" value="Genomic_DNA"/>
</dbReference>
<evidence type="ECO:0000256" key="1">
    <source>
        <dbReference type="SAM" id="MobiDB-lite"/>
    </source>
</evidence>
<feature type="region of interest" description="Disordered" evidence="1">
    <location>
        <begin position="1"/>
        <end position="99"/>
    </location>
</feature>